<keyword evidence="3" id="KW-1185">Reference proteome</keyword>
<feature type="region of interest" description="Disordered" evidence="1">
    <location>
        <begin position="1"/>
        <end position="67"/>
    </location>
</feature>
<gene>
    <name evidence="2" type="ORF">EVAR_46951_1</name>
</gene>
<evidence type="ECO:0000313" key="3">
    <source>
        <dbReference type="Proteomes" id="UP000299102"/>
    </source>
</evidence>
<dbReference type="EMBL" id="BGZK01001275">
    <property type="protein sequence ID" value="GBP76083.1"/>
    <property type="molecule type" value="Genomic_DNA"/>
</dbReference>
<dbReference type="Proteomes" id="UP000299102">
    <property type="component" value="Unassembled WGS sequence"/>
</dbReference>
<evidence type="ECO:0000256" key="1">
    <source>
        <dbReference type="SAM" id="MobiDB-lite"/>
    </source>
</evidence>
<reference evidence="2 3" key="1">
    <citation type="journal article" date="2019" name="Commun. Biol.">
        <title>The bagworm genome reveals a unique fibroin gene that provides high tensile strength.</title>
        <authorList>
            <person name="Kono N."/>
            <person name="Nakamura H."/>
            <person name="Ohtoshi R."/>
            <person name="Tomita M."/>
            <person name="Numata K."/>
            <person name="Arakawa K."/>
        </authorList>
    </citation>
    <scope>NUCLEOTIDE SEQUENCE [LARGE SCALE GENOMIC DNA]</scope>
</reference>
<accession>A0A4C1YLY1</accession>
<protein>
    <submittedName>
        <fullName evidence="2">Uncharacterized protein</fullName>
    </submittedName>
</protein>
<evidence type="ECO:0000313" key="2">
    <source>
        <dbReference type="EMBL" id="GBP76083.1"/>
    </source>
</evidence>
<dbReference type="AlphaFoldDB" id="A0A4C1YLY1"/>
<feature type="compositionally biased region" description="Pro residues" evidence="1">
    <location>
        <begin position="57"/>
        <end position="67"/>
    </location>
</feature>
<proteinExistence type="predicted"/>
<name>A0A4C1YLY1_EUMVA</name>
<comment type="caution">
    <text evidence="2">The sequence shown here is derived from an EMBL/GenBank/DDBJ whole genome shotgun (WGS) entry which is preliminary data.</text>
</comment>
<organism evidence="2 3">
    <name type="scientific">Eumeta variegata</name>
    <name type="common">Bagworm moth</name>
    <name type="synonym">Eumeta japonica</name>
    <dbReference type="NCBI Taxonomy" id="151549"/>
    <lineage>
        <taxon>Eukaryota</taxon>
        <taxon>Metazoa</taxon>
        <taxon>Ecdysozoa</taxon>
        <taxon>Arthropoda</taxon>
        <taxon>Hexapoda</taxon>
        <taxon>Insecta</taxon>
        <taxon>Pterygota</taxon>
        <taxon>Neoptera</taxon>
        <taxon>Endopterygota</taxon>
        <taxon>Lepidoptera</taxon>
        <taxon>Glossata</taxon>
        <taxon>Ditrysia</taxon>
        <taxon>Tineoidea</taxon>
        <taxon>Psychidae</taxon>
        <taxon>Oiketicinae</taxon>
        <taxon>Eumeta</taxon>
    </lineage>
</organism>
<sequence>MKPSFKSIGCPRTQRQAVAEKAETGSPRPPRPGCSSVCGARMRSGRQPPKSRLPQRPHIPPPGGALP</sequence>